<evidence type="ECO:0000313" key="6">
    <source>
        <dbReference type="EMBL" id="PIO99084.1"/>
    </source>
</evidence>
<feature type="transmembrane region" description="Helical" evidence="4">
    <location>
        <begin position="343"/>
        <end position="364"/>
    </location>
</feature>
<comment type="caution">
    <text evidence="6">The sequence shown here is derived from an EMBL/GenBank/DDBJ whole genome shotgun (WGS) entry which is preliminary data.</text>
</comment>
<feature type="transmembrane region" description="Helical" evidence="4">
    <location>
        <begin position="370"/>
        <end position="391"/>
    </location>
</feature>
<keyword evidence="1 4" id="KW-0812">Transmembrane</keyword>
<evidence type="ECO:0000256" key="3">
    <source>
        <dbReference type="ARBA" id="ARBA00023136"/>
    </source>
</evidence>
<dbReference type="Proteomes" id="UP000231070">
    <property type="component" value="Unassembled WGS sequence"/>
</dbReference>
<dbReference type="InterPro" id="IPR020846">
    <property type="entry name" value="MFS_dom"/>
</dbReference>
<dbReference type="PANTHER" id="PTHR42910">
    <property type="entry name" value="TRANSPORTER SCO4007-RELATED"/>
    <property type="match status" value="1"/>
</dbReference>
<dbReference type="PROSITE" id="PS50850">
    <property type="entry name" value="MFS"/>
    <property type="match status" value="1"/>
</dbReference>
<feature type="transmembrane region" description="Helical" evidence="4">
    <location>
        <begin position="167"/>
        <end position="185"/>
    </location>
</feature>
<protein>
    <submittedName>
        <fullName evidence="6">MFS transporter</fullName>
    </submittedName>
</protein>
<feature type="transmembrane region" description="Helical" evidence="4">
    <location>
        <begin position="254"/>
        <end position="275"/>
    </location>
</feature>
<feature type="transmembrane region" description="Helical" evidence="4">
    <location>
        <begin position="55"/>
        <end position="74"/>
    </location>
</feature>
<dbReference type="GO" id="GO:0022857">
    <property type="term" value="F:transmembrane transporter activity"/>
    <property type="evidence" value="ECO:0007669"/>
    <property type="project" value="InterPro"/>
</dbReference>
<sequence>MTSPSSIGATAHDLSRGLTLAMAAAAGIAVANIYYNQPLLGVMQRDLQSSLTAYIPTATQLGYAAGLFLLVPLGDILERRALIVGQFLLLAASLAATAMAPGAALVLVASFAVGLASTVAQQVVPLAAHLAAPERRGATVGTVMAGLFAGILLSRTLAGFVGEHAGWRAMFWLGVPLALGAALWMGSRLPRSHPGGSLGYGRLMVSLVHLFREFAELRLAAATQALLFAAFSAFWTVLALRLEDPRFGLGADVAGLFGVVGLVGILAAPLAGHVADRRGPHGVIALGAALTLTAWAVFGLWPAIAGLVVGVILLDFAVQSALISHQHVIYALRPEARARLNTLFMGLMFLGGAAGSALAGTVWPRGGWPAVVALGVAFGLVATLLQVGSLVRRHAG</sequence>
<dbReference type="AlphaFoldDB" id="A0A2G9WWM6"/>
<dbReference type="SUPFAM" id="SSF103473">
    <property type="entry name" value="MFS general substrate transporter"/>
    <property type="match status" value="1"/>
</dbReference>
<dbReference type="Pfam" id="PF07690">
    <property type="entry name" value="MFS_1"/>
    <property type="match status" value="1"/>
</dbReference>
<proteinExistence type="predicted"/>
<evidence type="ECO:0000313" key="7">
    <source>
        <dbReference type="Proteomes" id="UP000231070"/>
    </source>
</evidence>
<organism evidence="6 7">
    <name type="scientific">Pleomorphomonas carboxyditropha</name>
    <dbReference type="NCBI Taxonomy" id="2023338"/>
    <lineage>
        <taxon>Bacteria</taxon>
        <taxon>Pseudomonadati</taxon>
        <taxon>Pseudomonadota</taxon>
        <taxon>Alphaproteobacteria</taxon>
        <taxon>Hyphomicrobiales</taxon>
        <taxon>Pleomorphomonadaceae</taxon>
        <taxon>Pleomorphomonas</taxon>
    </lineage>
</organism>
<dbReference type="PANTHER" id="PTHR42910:SF1">
    <property type="entry name" value="MAJOR FACILITATOR SUPERFAMILY (MFS) PROFILE DOMAIN-CONTAINING PROTEIN"/>
    <property type="match status" value="1"/>
</dbReference>
<feature type="domain" description="Major facilitator superfamily (MFS) profile" evidence="5">
    <location>
        <begin position="1"/>
        <end position="396"/>
    </location>
</feature>
<evidence type="ECO:0000256" key="2">
    <source>
        <dbReference type="ARBA" id="ARBA00022989"/>
    </source>
</evidence>
<keyword evidence="3 4" id="KW-0472">Membrane</keyword>
<evidence type="ECO:0000259" key="5">
    <source>
        <dbReference type="PROSITE" id="PS50850"/>
    </source>
</evidence>
<feature type="transmembrane region" description="Helical" evidence="4">
    <location>
        <begin position="17"/>
        <end position="35"/>
    </location>
</feature>
<evidence type="ECO:0000256" key="4">
    <source>
        <dbReference type="SAM" id="Phobius"/>
    </source>
</evidence>
<dbReference type="InterPro" id="IPR011701">
    <property type="entry name" value="MFS"/>
</dbReference>
<name>A0A2G9WWM6_9HYPH</name>
<dbReference type="InterPro" id="IPR036259">
    <property type="entry name" value="MFS_trans_sf"/>
</dbReference>
<reference evidence="6 7" key="1">
    <citation type="submission" date="2017-08" db="EMBL/GenBank/DDBJ databases">
        <title>Pleomorphomonas carboxidotrophicus sp. nov., a new mesophilic hydrogenogenic carboxidotroph.</title>
        <authorList>
            <person name="Esquivel-Elizondo S."/>
            <person name="Krajmalnik-Brown R."/>
            <person name="Maldonado J."/>
        </authorList>
    </citation>
    <scope>NUCLEOTIDE SEQUENCE [LARGE SCALE GENOMIC DNA]</scope>
    <source>
        <strain evidence="6 7">SVCO-16</strain>
    </source>
</reference>
<dbReference type="CDD" id="cd17324">
    <property type="entry name" value="MFS_NepI_like"/>
    <property type="match status" value="1"/>
</dbReference>
<keyword evidence="2 4" id="KW-1133">Transmembrane helix</keyword>
<feature type="transmembrane region" description="Helical" evidence="4">
    <location>
        <begin position="219"/>
        <end position="242"/>
    </location>
</feature>
<feature type="transmembrane region" description="Helical" evidence="4">
    <location>
        <begin position="140"/>
        <end position="161"/>
    </location>
</feature>
<gene>
    <name evidence="6" type="ORF">CJ014_11445</name>
</gene>
<accession>A0A2G9WWM6</accession>
<dbReference type="OrthoDB" id="9815356at2"/>
<evidence type="ECO:0000256" key="1">
    <source>
        <dbReference type="ARBA" id="ARBA00022692"/>
    </source>
</evidence>
<keyword evidence="7" id="KW-1185">Reference proteome</keyword>
<dbReference type="EMBL" id="NQVN01000006">
    <property type="protein sequence ID" value="PIO99084.1"/>
    <property type="molecule type" value="Genomic_DNA"/>
</dbReference>
<dbReference type="RefSeq" id="WP_100080619.1">
    <property type="nucleotide sequence ID" value="NZ_NQVN01000006.1"/>
</dbReference>
<feature type="transmembrane region" description="Helical" evidence="4">
    <location>
        <begin position="81"/>
        <end position="100"/>
    </location>
</feature>
<dbReference type="Gene3D" id="1.20.1250.20">
    <property type="entry name" value="MFS general substrate transporter like domains"/>
    <property type="match status" value="1"/>
</dbReference>